<sequence length="410" mass="44548">MADMMRIQSDIESLKGISEPCDAGTTRIGFTQVYRQGADFFKSRMKEAGLAVREDGIGNIYGRLEGSGKGLPAILSGSHLDTVRCAGAFDGIAGAVCALEAVRMIKEKGITLRHTFEVIGTMEEEGTRFGQVLLGSKFITGVFGEKELDAIRDTEGNTLRDVNHTYLPANVCPPYRESEEILAFIELHDEQGPVLETENIDIGIVENIVAISWLTVTVTGFAGHAGTVPMPLRQDAASGACRLVNHIACHTTQHYAHSATATIGKLDLLPGSSNCIPSKCIFTVDLRSGKMSNIDELTAFIQQKAIEVAKECNVDIEVRIDSRQDPIEMDGHLCSMIQESCEQLGYSYRTMNSGAGHDAMILSARWPAAMLFVPCIKGITHNPEEYVFPEALAKGTDVLYQTILALDSKS</sequence>
<protein>
    <submittedName>
        <fullName evidence="5">Allantoate deiminase</fullName>
    </submittedName>
</protein>
<dbReference type="RefSeq" id="WP_100306388.1">
    <property type="nucleotide sequence ID" value="NZ_PGET01000001.1"/>
</dbReference>
<evidence type="ECO:0000259" key="4">
    <source>
        <dbReference type="Pfam" id="PF07687"/>
    </source>
</evidence>
<comment type="cofactor">
    <cofactor evidence="3">
        <name>Zn(2+)</name>
        <dbReference type="ChEBI" id="CHEBI:29105"/>
    </cofactor>
    <text evidence="3">Binds 2 Zn(2+) ions per subunit.</text>
</comment>
<name>A0A2M8Z9J3_9FIRM</name>
<feature type="domain" description="Peptidase M20 dimerisation" evidence="4">
    <location>
        <begin position="211"/>
        <end position="310"/>
    </location>
</feature>
<dbReference type="InterPro" id="IPR002933">
    <property type="entry name" value="Peptidase_M20"/>
</dbReference>
<dbReference type="PANTHER" id="PTHR32494">
    <property type="entry name" value="ALLANTOATE DEIMINASE-RELATED"/>
    <property type="match status" value="1"/>
</dbReference>
<feature type="binding site" evidence="3">
    <location>
        <position position="188"/>
    </location>
    <ligand>
        <name>Zn(2+)</name>
        <dbReference type="ChEBI" id="CHEBI:29105"/>
        <label>1</label>
    </ligand>
</feature>
<reference evidence="5 6" key="1">
    <citation type="submission" date="2017-11" db="EMBL/GenBank/DDBJ databases">
        <title>Understudied soil microbes with underappreciated capabilities: Untangling the Clostridium saccharolyticum group.</title>
        <authorList>
            <person name="Leschine S."/>
        </authorList>
    </citation>
    <scope>NUCLEOTIDE SEQUENCE [LARGE SCALE GENOMIC DNA]</scope>
    <source>
        <strain evidence="5 6">18A</strain>
    </source>
</reference>
<feature type="binding site" evidence="3">
    <location>
        <position position="90"/>
    </location>
    <ligand>
        <name>Zn(2+)</name>
        <dbReference type="ChEBI" id="CHEBI:29105"/>
        <label>1</label>
    </ligand>
</feature>
<dbReference type="PANTHER" id="PTHR32494:SF5">
    <property type="entry name" value="ALLANTOATE AMIDOHYDROLASE"/>
    <property type="match status" value="1"/>
</dbReference>
<dbReference type="OrthoDB" id="9808195at2"/>
<dbReference type="Pfam" id="PF01546">
    <property type="entry name" value="Peptidase_M20"/>
    <property type="match status" value="1"/>
</dbReference>
<feature type="binding site" evidence="3">
    <location>
        <position position="90"/>
    </location>
    <ligand>
        <name>Zn(2+)</name>
        <dbReference type="ChEBI" id="CHEBI:29105"/>
        <label>2</label>
    </ligand>
</feature>
<dbReference type="Gene3D" id="3.30.70.360">
    <property type="match status" value="1"/>
</dbReference>
<evidence type="ECO:0000256" key="2">
    <source>
        <dbReference type="ARBA" id="ARBA00022801"/>
    </source>
</evidence>
<dbReference type="CDD" id="cd03884">
    <property type="entry name" value="M20_bAS"/>
    <property type="match status" value="1"/>
</dbReference>
<dbReference type="AlphaFoldDB" id="A0A2M8Z9J3"/>
<dbReference type="Gene3D" id="3.40.630.10">
    <property type="entry name" value="Zn peptidases"/>
    <property type="match status" value="1"/>
</dbReference>
<dbReference type="PIRSF" id="PIRSF001235">
    <property type="entry name" value="Amidase_carbamoylase"/>
    <property type="match status" value="1"/>
</dbReference>
<evidence type="ECO:0000313" key="6">
    <source>
        <dbReference type="Proteomes" id="UP000231092"/>
    </source>
</evidence>
<dbReference type="SUPFAM" id="SSF55031">
    <property type="entry name" value="Bacterial exopeptidase dimerisation domain"/>
    <property type="match status" value="1"/>
</dbReference>
<evidence type="ECO:0000313" key="5">
    <source>
        <dbReference type="EMBL" id="PJJ30099.1"/>
    </source>
</evidence>
<dbReference type="GO" id="GO:0046872">
    <property type="term" value="F:metal ion binding"/>
    <property type="evidence" value="ECO:0007669"/>
    <property type="project" value="UniProtKB-KW"/>
</dbReference>
<proteinExistence type="inferred from homology"/>
<dbReference type="InterPro" id="IPR011650">
    <property type="entry name" value="Peptidase_M20_dimer"/>
</dbReference>
<dbReference type="Pfam" id="PF07687">
    <property type="entry name" value="M20_dimer"/>
    <property type="match status" value="1"/>
</dbReference>
<dbReference type="GO" id="GO:0016813">
    <property type="term" value="F:hydrolase activity, acting on carbon-nitrogen (but not peptide) bonds, in linear amidines"/>
    <property type="evidence" value="ECO:0007669"/>
    <property type="project" value="InterPro"/>
</dbReference>
<comment type="caution">
    <text evidence="5">The sequence shown here is derived from an EMBL/GenBank/DDBJ whole genome shotgun (WGS) entry which is preliminary data.</text>
</comment>
<evidence type="ECO:0000256" key="3">
    <source>
        <dbReference type="PIRSR" id="PIRSR001235-1"/>
    </source>
</evidence>
<dbReference type="SUPFAM" id="SSF53187">
    <property type="entry name" value="Zn-dependent exopeptidases"/>
    <property type="match status" value="1"/>
</dbReference>
<organism evidence="5 6">
    <name type="scientific">[Clostridium] celerecrescens 18A</name>
    <dbReference type="NCBI Taxonomy" id="1286362"/>
    <lineage>
        <taxon>Bacteria</taxon>
        <taxon>Bacillati</taxon>
        <taxon>Bacillota</taxon>
        <taxon>Clostridia</taxon>
        <taxon>Lachnospirales</taxon>
        <taxon>Lachnospiraceae</taxon>
        <taxon>Lacrimispora</taxon>
    </lineage>
</organism>
<keyword evidence="3" id="KW-0862">Zinc</keyword>
<feature type="binding site" evidence="3">
    <location>
        <position position="125"/>
    </location>
    <ligand>
        <name>Zn(2+)</name>
        <dbReference type="ChEBI" id="CHEBI:29105"/>
        <label>2</label>
    </ligand>
</feature>
<comment type="similarity">
    <text evidence="1">Belongs to the peptidase M20 family.</text>
</comment>
<dbReference type="NCBIfam" id="TIGR01879">
    <property type="entry name" value="hydantase"/>
    <property type="match status" value="1"/>
</dbReference>
<dbReference type="InterPro" id="IPR010158">
    <property type="entry name" value="Amidase_Cbmase"/>
</dbReference>
<dbReference type="NCBIfam" id="NF006771">
    <property type="entry name" value="PRK09290.1-5"/>
    <property type="match status" value="1"/>
</dbReference>
<evidence type="ECO:0000256" key="1">
    <source>
        <dbReference type="ARBA" id="ARBA00006153"/>
    </source>
</evidence>
<feature type="binding site" evidence="3">
    <location>
        <position position="79"/>
    </location>
    <ligand>
        <name>Zn(2+)</name>
        <dbReference type="ChEBI" id="CHEBI:29105"/>
        <label>1</label>
    </ligand>
</feature>
<feature type="binding site" evidence="3">
    <location>
        <position position="381"/>
    </location>
    <ligand>
        <name>Zn(2+)</name>
        <dbReference type="ChEBI" id="CHEBI:29105"/>
        <label>2</label>
    </ligand>
</feature>
<dbReference type="Proteomes" id="UP000231092">
    <property type="component" value="Unassembled WGS sequence"/>
</dbReference>
<gene>
    <name evidence="5" type="ORF">H171_3670</name>
</gene>
<dbReference type="InterPro" id="IPR036264">
    <property type="entry name" value="Bact_exopeptidase_dim_dom"/>
</dbReference>
<keyword evidence="2" id="KW-0378">Hydrolase</keyword>
<accession>A0A2M8Z9J3</accession>
<dbReference type="EMBL" id="PGET01000001">
    <property type="protein sequence ID" value="PJJ30099.1"/>
    <property type="molecule type" value="Genomic_DNA"/>
</dbReference>
<keyword evidence="3" id="KW-0479">Metal-binding</keyword>